<organism evidence="4 5">
    <name type="scientific">Anaerococcus cruorum</name>
    <dbReference type="NCBI Taxonomy" id="3115617"/>
    <lineage>
        <taxon>Bacteria</taxon>
        <taxon>Bacillati</taxon>
        <taxon>Bacillota</taxon>
        <taxon>Tissierellia</taxon>
        <taxon>Tissierellales</taxon>
        <taxon>Peptoniphilaceae</taxon>
        <taxon>Anaerococcus</taxon>
    </lineage>
</organism>
<gene>
    <name evidence="4" type="ORF">ACCQ40_01760</name>
</gene>
<dbReference type="InterPro" id="IPR050624">
    <property type="entry name" value="HTH-type_Tx_Regulator"/>
</dbReference>
<feature type="DNA-binding region" description="H-T-H motif" evidence="2">
    <location>
        <begin position="30"/>
        <end position="49"/>
    </location>
</feature>
<dbReference type="Gene3D" id="1.10.357.10">
    <property type="entry name" value="Tetracycline Repressor, domain 2"/>
    <property type="match status" value="1"/>
</dbReference>
<dbReference type="InterPro" id="IPR009057">
    <property type="entry name" value="Homeodomain-like_sf"/>
</dbReference>
<dbReference type="PANTHER" id="PTHR43479:SF11">
    <property type="entry name" value="ACREF_ENVCD OPERON REPRESSOR-RELATED"/>
    <property type="match status" value="1"/>
</dbReference>
<dbReference type="PROSITE" id="PS50977">
    <property type="entry name" value="HTH_TETR_2"/>
    <property type="match status" value="1"/>
</dbReference>
<comment type="caution">
    <text evidence="4">The sequence shown here is derived from an EMBL/GenBank/DDBJ whole genome shotgun (WGS) entry which is preliminary data.</text>
</comment>
<dbReference type="SUPFAM" id="SSF46689">
    <property type="entry name" value="Homeodomain-like"/>
    <property type="match status" value="1"/>
</dbReference>
<evidence type="ECO:0000313" key="5">
    <source>
        <dbReference type="Proteomes" id="UP001638015"/>
    </source>
</evidence>
<protein>
    <submittedName>
        <fullName evidence="4">TetR/AcrR family transcriptional regulator</fullName>
    </submittedName>
</protein>
<proteinExistence type="predicted"/>
<evidence type="ECO:0000259" key="3">
    <source>
        <dbReference type="PROSITE" id="PS50977"/>
    </source>
</evidence>
<dbReference type="RefSeq" id="WP_394019531.1">
    <property type="nucleotide sequence ID" value="NZ_JBGMEH010000001.1"/>
</dbReference>
<feature type="domain" description="HTH tetR-type" evidence="3">
    <location>
        <begin position="7"/>
        <end position="67"/>
    </location>
</feature>
<dbReference type="Pfam" id="PF00440">
    <property type="entry name" value="TetR_N"/>
    <property type="match status" value="1"/>
</dbReference>
<dbReference type="InterPro" id="IPR001647">
    <property type="entry name" value="HTH_TetR"/>
</dbReference>
<evidence type="ECO:0000313" key="4">
    <source>
        <dbReference type="EMBL" id="MFO3715513.1"/>
    </source>
</evidence>
<keyword evidence="1 2" id="KW-0238">DNA-binding</keyword>
<evidence type="ECO:0000256" key="1">
    <source>
        <dbReference type="ARBA" id="ARBA00023125"/>
    </source>
</evidence>
<dbReference type="PANTHER" id="PTHR43479">
    <property type="entry name" value="ACREF/ENVCD OPERON REPRESSOR-RELATED"/>
    <property type="match status" value="1"/>
</dbReference>
<name>A0ABW9MUM4_9FIRM</name>
<sequence length="199" mass="22703">MTTEKLGGKKAEIMEAALKVFKKKGPDKASVREIMAESGFGLGTFYLYYTDKNDLKEKIVLDKAMDIIIKAEENCGGDDPVERYISFVDYIIDYLIANPFELDLLSNNITWALYTKIEHDERLSEADSTLQFILSRYENLFSQSYSESQQLYILAMTFDIMMTTCKSALMKDSTLSIDEMKPVLFAVIRKIFNGTGEIK</sequence>
<dbReference type="Proteomes" id="UP001638015">
    <property type="component" value="Unassembled WGS sequence"/>
</dbReference>
<dbReference type="EMBL" id="JBGMEH010000001">
    <property type="protein sequence ID" value="MFO3715513.1"/>
    <property type="molecule type" value="Genomic_DNA"/>
</dbReference>
<reference evidence="4 5" key="1">
    <citation type="journal article" date="2025" name="Anaerobe">
        <title>Description of Anaerococcus kampingiae sp. nov., Anaerococcus groningensis sp. nov., Anaerococcus martiniensis sp. nov., and Anaerococcus cruorum sp. nov., isolated from human clinical specimens.</title>
        <authorList>
            <person name="Boiten K.E."/>
            <person name="Meijer J."/>
            <person name="van Wezel E.M."/>
            <person name="Veloo A.C.M."/>
        </authorList>
    </citation>
    <scope>NUCLEOTIDE SEQUENCE [LARGE SCALE GENOMIC DNA]</scope>
    <source>
        <strain evidence="4 5">ENR1039</strain>
    </source>
</reference>
<evidence type="ECO:0000256" key="2">
    <source>
        <dbReference type="PROSITE-ProRule" id="PRU00335"/>
    </source>
</evidence>
<keyword evidence="5" id="KW-1185">Reference proteome</keyword>
<accession>A0ABW9MUM4</accession>